<dbReference type="GO" id="GO:0003676">
    <property type="term" value="F:nucleic acid binding"/>
    <property type="evidence" value="ECO:0007669"/>
    <property type="project" value="InterPro"/>
</dbReference>
<dbReference type="InterPro" id="IPR012340">
    <property type="entry name" value="NA-bd_OB-fold"/>
</dbReference>
<protein>
    <submittedName>
        <fullName evidence="2">Conserved virulence factor B</fullName>
    </submittedName>
</protein>
<dbReference type="AlphaFoldDB" id="A0A1S8M9T8"/>
<dbReference type="InterPro" id="IPR040764">
    <property type="entry name" value="CvfB_WH"/>
</dbReference>
<dbReference type="PANTHER" id="PTHR37296">
    <property type="entry name" value="CONSERVED VIRULENCE FACTOR B"/>
    <property type="match status" value="1"/>
</dbReference>
<name>A0A1S8M9T8_9CLOT</name>
<evidence type="ECO:0000256" key="1">
    <source>
        <dbReference type="PIRNR" id="PIRNR012524"/>
    </source>
</evidence>
<dbReference type="RefSeq" id="WP_077833654.1">
    <property type="nucleotide sequence ID" value="NZ_CP096983.1"/>
</dbReference>
<dbReference type="InterPro" id="IPR039566">
    <property type="entry name" value="CvfB_S1_st"/>
</dbReference>
<keyword evidence="3" id="KW-1185">Reference proteome</keyword>
<dbReference type="KEGG" id="crw:CROST_026060"/>
<dbReference type="STRING" id="84029.CROST_23790"/>
<comment type="similarity">
    <text evidence="1">Belongs to the CvfB family.</text>
</comment>
<dbReference type="Gene3D" id="1.10.10.10">
    <property type="entry name" value="Winged helix-like DNA-binding domain superfamily/Winged helix DNA-binding domain"/>
    <property type="match status" value="1"/>
</dbReference>
<proteinExistence type="inferred from homology"/>
<dbReference type="InterPro" id="IPR014464">
    <property type="entry name" value="CvfB_fam"/>
</dbReference>
<evidence type="ECO:0000313" key="3">
    <source>
        <dbReference type="Proteomes" id="UP000190951"/>
    </source>
</evidence>
<reference evidence="2 3" key="1">
    <citation type="submission" date="2022-04" db="EMBL/GenBank/DDBJ databases">
        <title>Genome sequence of C. roseum typestrain.</title>
        <authorList>
            <person name="Poehlein A."/>
            <person name="Schoch T."/>
            <person name="Duerre P."/>
            <person name="Daniel R."/>
        </authorList>
    </citation>
    <scope>NUCLEOTIDE SEQUENCE [LARGE SCALE GENOMIC DNA]</scope>
    <source>
        <strain evidence="2 3">DSM 7320</strain>
    </source>
</reference>
<dbReference type="InterPro" id="IPR036388">
    <property type="entry name" value="WH-like_DNA-bd_sf"/>
</dbReference>
<dbReference type="PIRSF" id="PIRSF012524">
    <property type="entry name" value="YitL_S1"/>
    <property type="match status" value="1"/>
</dbReference>
<sequence length="283" mass="32491">MVKIGEYNELKVARKSDFGFFLDAETGSTSDDILLPIKDIKEEDSIEIGSLLNVFIYRDSKDRPIATTRTPYAKVSDIAYLKVVSNTKIGAFLDFGLERDLFVPIKEQSYLLEPNKKYLFYVYLDKTGRLAATTYIDKFLETLEDDEVLKNELSGTVYGFQSNGTIMLAINNKYKGVILKNECFIKVTHGDVLSNLRFKRKYEDGQIGLTTRKYPKNERMELETTIYEYLKKNNGFMPYNDKSSPEDIKRVFHESKNYFKNALGGLMKKGLITQDKSGTKLVK</sequence>
<dbReference type="InterPro" id="IPR003029">
    <property type="entry name" value="S1_domain"/>
</dbReference>
<organism evidence="2 3">
    <name type="scientific">Clostridium felsineum</name>
    <dbReference type="NCBI Taxonomy" id="36839"/>
    <lineage>
        <taxon>Bacteria</taxon>
        <taxon>Bacillati</taxon>
        <taxon>Bacillota</taxon>
        <taxon>Clostridia</taxon>
        <taxon>Eubacteriales</taxon>
        <taxon>Clostridiaceae</taxon>
        <taxon>Clostridium</taxon>
    </lineage>
</organism>
<dbReference type="Proteomes" id="UP000190951">
    <property type="component" value="Chromosome"/>
</dbReference>
<dbReference type="SMART" id="SM00316">
    <property type="entry name" value="S1"/>
    <property type="match status" value="2"/>
</dbReference>
<dbReference type="PANTHER" id="PTHR37296:SF1">
    <property type="entry name" value="CONSERVED VIRULENCE FACTOR B"/>
    <property type="match status" value="1"/>
</dbReference>
<dbReference type="Gene3D" id="2.40.50.140">
    <property type="entry name" value="Nucleic acid-binding proteins"/>
    <property type="match status" value="1"/>
</dbReference>
<accession>A0A1S8M9T8</accession>
<dbReference type="EMBL" id="CP096983">
    <property type="protein sequence ID" value="URZ11889.1"/>
    <property type="molecule type" value="Genomic_DNA"/>
</dbReference>
<evidence type="ECO:0000313" key="2">
    <source>
        <dbReference type="EMBL" id="URZ11889.1"/>
    </source>
</evidence>
<dbReference type="Pfam" id="PF17783">
    <property type="entry name" value="WHD_CvfB"/>
    <property type="match status" value="1"/>
</dbReference>
<dbReference type="Pfam" id="PF13509">
    <property type="entry name" value="S1_2"/>
    <property type="match status" value="2"/>
</dbReference>
<gene>
    <name evidence="2" type="primary">cvfB</name>
    <name evidence="2" type="ORF">CROST_026060</name>
</gene>